<dbReference type="Proteomes" id="UP000011783">
    <property type="component" value="Unassembled WGS sequence"/>
</dbReference>
<sequence length="47" mass="5397">MNQNPNYVKSFWLGVKNVNGPFLDSRYKKIKNVGSSLGDIRTKRNVL</sequence>
<proteinExistence type="predicted"/>
<reference evidence="1 2" key="1">
    <citation type="submission" date="2013-01" db="EMBL/GenBank/DDBJ databases">
        <authorList>
            <person name="Harkins D.M."/>
            <person name="Durkin A.S."/>
            <person name="Brinkac L.M."/>
            <person name="Haft D.H."/>
            <person name="Selengut J.D."/>
            <person name="Sanka R."/>
            <person name="DePew J."/>
            <person name="Purushe J."/>
            <person name="Picardeau M."/>
            <person name="Werts C."/>
            <person name="Goarant C."/>
            <person name="Vinetz J.M."/>
            <person name="Sutton G.G."/>
            <person name="Nierman W.C."/>
            <person name="Fouts D.E."/>
        </authorList>
    </citation>
    <scope>NUCLEOTIDE SEQUENCE [LARGE SCALE GENOMIC DNA]</scope>
    <source>
        <strain evidence="1 2">200701203</strain>
    </source>
</reference>
<protein>
    <submittedName>
        <fullName evidence="1">Uncharacterized protein</fullName>
    </submittedName>
</protein>
<dbReference type="EMBL" id="AKWO02000048">
    <property type="protein sequence ID" value="EMG00140.1"/>
    <property type="molecule type" value="Genomic_DNA"/>
</dbReference>
<evidence type="ECO:0000313" key="2">
    <source>
        <dbReference type="Proteomes" id="UP000011783"/>
    </source>
</evidence>
<gene>
    <name evidence="1" type="ORF">LEP1GSC123_1372</name>
</gene>
<accession>M3HR78</accession>
<name>M3HR78_LEPBO</name>
<evidence type="ECO:0000313" key="1">
    <source>
        <dbReference type="EMBL" id="EMG00140.1"/>
    </source>
</evidence>
<dbReference type="BioCyc" id="LBOR1193007:G11KN-2208-MONOMER"/>
<comment type="caution">
    <text evidence="1">The sequence shown here is derived from an EMBL/GenBank/DDBJ whole genome shotgun (WGS) entry which is preliminary data.</text>
</comment>
<organism evidence="1 2">
    <name type="scientific">Leptospira borgpetersenii str. 200701203</name>
    <dbReference type="NCBI Taxonomy" id="1193007"/>
    <lineage>
        <taxon>Bacteria</taxon>
        <taxon>Pseudomonadati</taxon>
        <taxon>Spirochaetota</taxon>
        <taxon>Spirochaetia</taxon>
        <taxon>Leptospirales</taxon>
        <taxon>Leptospiraceae</taxon>
        <taxon>Leptospira</taxon>
    </lineage>
</organism>
<dbReference type="AlphaFoldDB" id="M3HR78"/>